<keyword evidence="1" id="KW-0812">Transmembrane</keyword>
<keyword evidence="3" id="KW-1185">Reference proteome</keyword>
<gene>
    <name evidence="2" type="ORF">ACFSJH_15585</name>
</gene>
<evidence type="ECO:0000256" key="1">
    <source>
        <dbReference type="SAM" id="Phobius"/>
    </source>
</evidence>
<feature type="transmembrane region" description="Helical" evidence="1">
    <location>
        <begin position="126"/>
        <end position="149"/>
    </location>
</feature>
<dbReference type="EMBL" id="JBHUHO010000035">
    <property type="protein sequence ID" value="MFD2117152.1"/>
    <property type="molecule type" value="Genomic_DNA"/>
</dbReference>
<evidence type="ECO:0000313" key="3">
    <source>
        <dbReference type="Proteomes" id="UP001597362"/>
    </source>
</evidence>
<feature type="transmembrane region" description="Helical" evidence="1">
    <location>
        <begin position="6"/>
        <end position="29"/>
    </location>
</feature>
<dbReference type="Proteomes" id="UP001597362">
    <property type="component" value="Unassembled WGS sequence"/>
</dbReference>
<evidence type="ECO:0008006" key="4">
    <source>
        <dbReference type="Google" id="ProtNLM"/>
    </source>
</evidence>
<feature type="transmembrane region" description="Helical" evidence="1">
    <location>
        <begin position="50"/>
        <end position="70"/>
    </location>
</feature>
<organism evidence="2 3">
    <name type="scientific">Paenibacillus yanchengensis</name>
    <dbReference type="NCBI Taxonomy" id="2035833"/>
    <lineage>
        <taxon>Bacteria</taxon>
        <taxon>Bacillati</taxon>
        <taxon>Bacillota</taxon>
        <taxon>Bacilli</taxon>
        <taxon>Bacillales</taxon>
        <taxon>Paenibacillaceae</taxon>
        <taxon>Paenibacillus</taxon>
    </lineage>
</organism>
<name>A0ABW4YNP3_9BACL</name>
<reference evidence="3" key="1">
    <citation type="journal article" date="2019" name="Int. J. Syst. Evol. Microbiol.">
        <title>The Global Catalogue of Microorganisms (GCM) 10K type strain sequencing project: providing services to taxonomists for standard genome sequencing and annotation.</title>
        <authorList>
            <consortium name="The Broad Institute Genomics Platform"/>
            <consortium name="The Broad Institute Genome Sequencing Center for Infectious Disease"/>
            <person name="Wu L."/>
            <person name="Ma J."/>
        </authorList>
    </citation>
    <scope>NUCLEOTIDE SEQUENCE [LARGE SCALE GENOMIC DNA]</scope>
    <source>
        <strain evidence="3">GH52</strain>
    </source>
</reference>
<evidence type="ECO:0000313" key="2">
    <source>
        <dbReference type="EMBL" id="MFD2117152.1"/>
    </source>
</evidence>
<keyword evidence="1" id="KW-0472">Membrane</keyword>
<comment type="caution">
    <text evidence="2">The sequence shown here is derived from an EMBL/GenBank/DDBJ whole genome shotgun (WGS) entry which is preliminary data.</text>
</comment>
<proteinExistence type="predicted"/>
<dbReference type="RefSeq" id="WP_377774044.1">
    <property type="nucleotide sequence ID" value="NZ_JBHUHO010000035.1"/>
</dbReference>
<keyword evidence="1" id="KW-1133">Transmembrane helix</keyword>
<feature type="transmembrane region" description="Helical" evidence="1">
    <location>
        <begin position="82"/>
        <end position="105"/>
    </location>
</feature>
<protein>
    <recommendedName>
        <fullName evidence="4">Copper resistance protein D domain-containing protein</fullName>
    </recommendedName>
</protein>
<accession>A0ABW4YNP3</accession>
<sequence length="151" mass="16751">MFETMLFLHLAGLVIWFGSLMGMTFVILFSNRQIESNETRLFLRKTIRTLGWIAHPTSILVLVSGIFMVIEMNFGDTAKPLWLIYMERGGGVVILLGIAIIALMGSRMVKRLGSVGNNQSALSLRGGTYLTSLLVIIFAILSVILVVSFRL</sequence>